<evidence type="ECO:0000259" key="1">
    <source>
        <dbReference type="Pfam" id="PF05899"/>
    </source>
</evidence>
<dbReference type="PANTHER" id="PTHR40943:SF1">
    <property type="entry name" value="CYTOPLASMIC PROTEIN"/>
    <property type="match status" value="1"/>
</dbReference>
<reference evidence="2 3" key="1">
    <citation type="submission" date="2023-11" db="EMBL/GenBank/DDBJ databases">
        <authorList>
            <person name="Val-Calvo J."/>
            <person name="Scortti M."/>
            <person name="Vazquez-Boland J."/>
        </authorList>
    </citation>
    <scope>NUCLEOTIDE SEQUENCE [LARGE SCALE GENOMIC DNA]</scope>
    <source>
        <strain evidence="2 3">DSM 46662</strain>
    </source>
</reference>
<sequence>MTSTHPLPGADENSVDVTAATLDHRALPDDLVVHGSPTTAHRALTSLPGTTVGVWEHSPGTSRDVEVDEVFFVVDGQGLLEFEDGSPAVELRPGILVRLRAGQRTVWTVRETLRKIYIS</sequence>
<dbReference type="Proteomes" id="UP001629744">
    <property type="component" value="Unassembled WGS sequence"/>
</dbReference>
<dbReference type="PANTHER" id="PTHR40943">
    <property type="entry name" value="CYTOPLASMIC PROTEIN-RELATED"/>
    <property type="match status" value="1"/>
</dbReference>
<comment type="caution">
    <text evidence="2">The sequence shown here is derived from an EMBL/GenBank/DDBJ whole genome shotgun (WGS) entry which is preliminary data.</text>
</comment>
<evidence type="ECO:0000313" key="3">
    <source>
        <dbReference type="Proteomes" id="UP001629744"/>
    </source>
</evidence>
<keyword evidence="3" id="KW-1185">Reference proteome</keyword>
<protein>
    <submittedName>
        <fullName evidence="2">Cupin domain-containing protein</fullName>
    </submittedName>
</protein>
<dbReference type="SUPFAM" id="SSF51182">
    <property type="entry name" value="RmlC-like cupins"/>
    <property type="match status" value="1"/>
</dbReference>
<evidence type="ECO:0000313" key="2">
    <source>
        <dbReference type="EMBL" id="MFM1726687.1"/>
    </source>
</evidence>
<gene>
    <name evidence="2" type="ORF">ABEU19_000125</name>
</gene>
<dbReference type="InterPro" id="IPR011051">
    <property type="entry name" value="RmlC_Cupin_sf"/>
</dbReference>
<organism evidence="2 3">
    <name type="scientific">Prescottella soli</name>
    <dbReference type="NCBI Taxonomy" id="1543852"/>
    <lineage>
        <taxon>Bacteria</taxon>
        <taxon>Bacillati</taxon>
        <taxon>Actinomycetota</taxon>
        <taxon>Actinomycetes</taxon>
        <taxon>Mycobacteriales</taxon>
        <taxon>Nocardiaceae</taxon>
        <taxon>Prescottella</taxon>
    </lineage>
</organism>
<dbReference type="InterPro" id="IPR014710">
    <property type="entry name" value="RmlC-like_jellyroll"/>
</dbReference>
<dbReference type="RefSeq" id="WP_348609965.1">
    <property type="nucleotide sequence ID" value="NZ_CP157276.1"/>
</dbReference>
<dbReference type="Pfam" id="PF05899">
    <property type="entry name" value="Cupin_3"/>
    <property type="match status" value="1"/>
</dbReference>
<dbReference type="InterPro" id="IPR008579">
    <property type="entry name" value="UGlyAH_Cupin_dom"/>
</dbReference>
<feature type="domain" description="(S)-ureidoglycine aminohydrolase cupin" evidence="1">
    <location>
        <begin position="51"/>
        <end position="117"/>
    </location>
</feature>
<accession>A0ABW9FMI8</accession>
<dbReference type="EMBL" id="JBDLNU010000001">
    <property type="protein sequence ID" value="MFM1726687.1"/>
    <property type="molecule type" value="Genomic_DNA"/>
</dbReference>
<proteinExistence type="predicted"/>
<dbReference type="Gene3D" id="2.60.120.10">
    <property type="entry name" value="Jelly Rolls"/>
    <property type="match status" value="1"/>
</dbReference>
<name>A0ABW9FMI8_9NOCA</name>